<dbReference type="SUPFAM" id="SSF82282">
    <property type="entry name" value="Homocysteine S-methyltransferase"/>
    <property type="match status" value="1"/>
</dbReference>
<keyword evidence="3" id="KW-0479">Metal-binding</keyword>
<feature type="region of interest" description="Disordered" evidence="5">
    <location>
        <begin position="321"/>
        <end position="341"/>
    </location>
</feature>
<dbReference type="InterPro" id="IPR036589">
    <property type="entry name" value="HCY_dom_sf"/>
</dbReference>
<proteinExistence type="predicted"/>
<keyword evidence="2 7" id="KW-0808">Transferase</keyword>
<evidence type="ECO:0000256" key="1">
    <source>
        <dbReference type="ARBA" id="ARBA00022603"/>
    </source>
</evidence>
<evidence type="ECO:0000256" key="5">
    <source>
        <dbReference type="SAM" id="MobiDB-lite"/>
    </source>
</evidence>
<comment type="cofactor">
    <cofactor evidence="3">
        <name>Zn(2+)</name>
        <dbReference type="ChEBI" id="CHEBI:29105"/>
    </cofactor>
    <text evidence="3">Binds 1 zinc ion per subunit.</text>
</comment>
<feature type="domain" description="Hcy-binding" evidence="6">
    <location>
        <begin position="2"/>
        <end position="313"/>
    </location>
</feature>
<dbReference type="PROSITE" id="PS50970">
    <property type="entry name" value="HCY"/>
    <property type="match status" value="1"/>
</dbReference>
<dbReference type="AlphaFoldDB" id="A0A6B1FX50"/>
<organism evidence="7">
    <name type="scientific">Caldilineaceae bacterium SB0675_bin_29</name>
    <dbReference type="NCBI Taxonomy" id="2605266"/>
    <lineage>
        <taxon>Bacteria</taxon>
        <taxon>Bacillati</taxon>
        <taxon>Chloroflexota</taxon>
        <taxon>Caldilineae</taxon>
        <taxon>Caldilineales</taxon>
        <taxon>Caldilineaceae</taxon>
    </lineage>
</organism>
<evidence type="ECO:0000256" key="3">
    <source>
        <dbReference type="PIRSR" id="PIRSR037505-2"/>
    </source>
</evidence>
<keyword evidence="1 7" id="KW-0489">Methyltransferase</keyword>
<feature type="binding site" evidence="3">
    <location>
        <position position="299"/>
    </location>
    <ligand>
        <name>Zn(2+)</name>
        <dbReference type="ChEBI" id="CHEBI:29105"/>
    </ligand>
</feature>
<name>A0A6B1FX50_9CHLR</name>
<dbReference type="Pfam" id="PF02574">
    <property type="entry name" value="S-methyl_trans"/>
    <property type="match status" value="1"/>
</dbReference>
<dbReference type="GO" id="GO:0008270">
    <property type="term" value="F:zinc ion binding"/>
    <property type="evidence" value="ECO:0007669"/>
    <property type="project" value="InterPro"/>
</dbReference>
<dbReference type="GO" id="GO:0009086">
    <property type="term" value="P:methionine biosynthetic process"/>
    <property type="evidence" value="ECO:0007669"/>
    <property type="project" value="InterPro"/>
</dbReference>
<dbReference type="EMBL" id="VYDA01000204">
    <property type="protein sequence ID" value="MYH61199.1"/>
    <property type="molecule type" value="Genomic_DNA"/>
</dbReference>
<evidence type="ECO:0000256" key="2">
    <source>
        <dbReference type="ARBA" id="ARBA00022679"/>
    </source>
</evidence>
<accession>A0A6B1FX50</accession>
<evidence type="ECO:0000256" key="4">
    <source>
        <dbReference type="PROSITE-ProRule" id="PRU00333"/>
    </source>
</evidence>
<dbReference type="InterPro" id="IPR003726">
    <property type="entry name" value="HCY_dom"/>
</dbReference>
<dbReference type="PANTHER" id="PTHR11103:SF18">
    <property type="entry name" value="SLR1189 PROTEIN"/>
    <property type="match status" value="1"/>
</dbReference>
<dbReference type="PIRSF" id="PIRSF037505">
    <property type="entry name" value="Betaine_HMT"/>
    <property type="match status" value="1"/>
</dbReference>
<feature type="binding site" evidence="3">
    <location>
        <position position="298"/>
    </location>
    <ligand>
        <name>Zn(2+)</name>
        <dbReference type="ChEBI" id="CHEBI:29105"/>
    </ligand>
</feature>
<sequence>MATISERLEDDRPILMDGATGTELESRDVSMHNIAWSGIAVATDPDIVRQVHLDYIRAGAEIIITNTFATGRNMLRLAGEESRTEDLNRQAALLALQAREEAGNAKNRASDASWQTAPDSVWVAGSISPMSGGLGDEANPSASQMRSDFEEQAELLAESGVDFLVLEMIRDTDFACIALNAAKGTGLPVWVGFSCAMTKEGDINLAPAVHEKVPLAKGVAAVVAEGGSLAAVMHSDVDITGPALEIVQSVWAGPTGAYPESGYFEKPNWQFVNIIAPGDFANRAVGWIEKGARMVGGCCGIGPRHIRALADRLSVTVTNPSKVPGRPAVLGPGPVSRLSPD</sequence>
<keyword evidence="3" id="KW-0862">Zinc</keyword>
<comment type="caution">
    <text evidence="7">The sequence shown here is derived from an EMBL/GenBank/DDBJ whole genome shotgun (WGS) entry which is preliminary data.</text>
</comment>
<dbReference type="Gene3D" id="3.20.20.330">
    <property type="entry name" value="Homocysteine-binding-like domain"/>
    <property type="match status" value="1"/>
</dbReference>
<reference evidence="7" key="1">
    <citation type="submission" date="2019-09" db="EMBL/GenBank/DDBJ databases">
        <title>Characterisation of the sponge microbiome using genome-centric metagenomics.</title>
        <authorList>
            <person name="Engelberts J.P."/>
            <person name="Robbins S.J."/>
            <person name="De Goeij J.M."/>
            <person name="Aranda M."/>
            <person name="Bell S.C."/>
            <person name="Webster N.S."/>
        </authorList>
    </citation>
    <scope>NUCLEOTIDE SEQUENCE</scope>
    <source>
        <strain evidence="7">SB0675_bin_29</strain>
    </source>
</reference>
<comment type="caution">
    <text evidence="4">Lacks conserved residue(s) required for the propagation of feature annotation.</text>
</comment>
<dbReference type="PANTHER" id="PTHR11103">
    <property type="entry name" value="SLR1189 PROTEIN"/>
    <property type="match status" value="1"/>
</dbReference>
<evidence type="ECO:0000259" key="6">
    <source>
        <dbReference type="PROSITE" id="PS50970"/>
    </source>
</evidence>
<dbReference type="GO" id="GO:0008168">
    <property type="term" value="F:methyltransferase activity"/>
    <property type="evidence" value="ECO:0007669"/>
    <property type="project" value="UniProtKB-KW"/>
</dbReference>
<protein>
    <submittedName>
        <fullName evidence="7">Homocysteine S-methyltransferase family protein</fullName>
    </submittedName>
</protein>
<evidence type="ECO:0000313" key="7">
    <source>
        <dbReference type="EMBL" id="MYH61199.1"/>
    </source>
</evidence>
<dbReference type="GO" id="GO:0032259">
    <property type="term" value="P:methylation"/>
    <property type="evidence" value="ECO:0007669"/>
    <property type="project" value="UniProtKB-KW"/>
</dbReference>
<dbReference type="InterPro" id="IPR017226">
    <property type="entry name" value="BHMT-like"/>
</dbReference>
<gene>
    <name evidence="7" type="ORF">F4148_05385</name>
</gene>